<dbReference type="VEuPathDB" id="FungiDB:PYU1_G000242"/>
<feature type="transmembrane region" description="Helical" evidence="6">
    <location>
        <begin position="28"/>
        <end position="48"/>
    </location>
</feature>
<dbReference type="AlphaFoldDB" id="K3W5K1"/>
<dbReference type="Gene3D" id="1.20.1250.20">
    <property type="entry name" value="MFS general substrate transporter like domains"/>
    <property type="match status" value="1"/>
</dbReference>
<keyword evidence="10" id="KW-1185">Reference proteome</keyword>
<feature type="signal peptide" evidence="7">
    <location>
        <begin position="1"/>
        <end position="18"/>
    </location>
</feature>
<dbReference type="HOGENOM" id="CLU_2126063_0_0_1"/>
<dbReference type="Proteomes" id="UP000019132">
    <property type="component" value="Unassembled WGS sequence"/>
</dbReference>
<sequence>MSWVLGALFGALFSNISADRYDRKSVVIGNTVTMIVGAALQTFAPNIFIFALSRFFSGVASGSGSTISSLYFGEIGPPQQRTGFVVTFQCMGTFGLVAITAIHFAVTGSLTSWR</sequence>
<evidence type="ECO:0000256" key="3">
    <source>
        <dbReference type="ARBA" id="ARBA00022692"/>
    </source>
</evidence>
<dbReference type="PANTHER" id="PTHR48022:SF2">
    <property type="entry name" value="PLASTIDIC GLUCOSE TRANSPORTER 4"/>
    <property type="match status" value="1"/>
</dbReference>
<organism evidence="9 10">
    <name type="scientific">Globisporangium ultimum (strain ATCC 200006 / CBS 805.95 / DAOM BR144)</name>
    <name type="common">Pythium ultimum</name>
    <dbReference type="NCBI Taxonomy" id="431595"/>
    <lineage>
        <taxon>Eukaryota</taxon>
        <taxon>Sar</taxon>
        <taxon>Stramenopiles</taxon>
        <taxon>Oomycota</taxon>
        <taxon>Peronosporomycetes</taxon>
        <taxon>Pythiales</taxon>
        <taxon>Pythiaceae</taxon>
        <taxon>Globisporangium</taxon>
    </lineage>
</organism>
<dbReference type="InterPro" id="IPR005829">
    <property type="entry name" value="Sugar_transporter_CS"/>
</dbReference>
<feature type="transmembrane region" description="Helical" evidence="6">
    <location>
        <begin position="55"/>
        <end position="72"/>
    </location>
</feature>
<keyword evidence="4 6" id="KW-1133">Transmembrane helix</keyword>
<reference evidence="9" key="3">
    <citation type="submission" date="2015-02" db="UniProtKB">
        <authorList>
            <consortium name="EnsemblProtists"/>
        </authorList>
    </citation>
    <scope>IDENTIFICATION</scope>
    <source>
        <strain evidence="9">DAOM BR144</strain>
    </source>
</reference>
<evidence type="ECO:0000256" key="7">
    <source>
        <dbReference type="SAM" id="SignalP"/>
    </source>
</evidence>
<keyword evidence="3 6" id="KW-0812">Transmembrane</keyword>
<protein>
    <recommendedName>
        <fullName evidence="8">Major facilitator superfamily (MFS) profile domain-containing protein</fullName>
    </recommendedName>
</protein>
<reference evidence="10" key="1">
    <citation type="journal article" date="2010" name="Genome Biol.">
        <title>Genome sequence of the necrotrophic plant pathogen Pythium ultimum reveals original pathogenicity mechanisms and effector repertoire.</title>
        <authorList>
            <person name="Levesque C.A."/>
            <person name="Brouwer H."/>
            <person name="Cano L."/>
            <person name="Hamilton J.P."/>
            <person name="Holt C."/>
            <person name="Huitema E."/>
            <person name="Raffaele S."/>
            <person name="Robideau G.P."/>
            <person name="Thines M."/>
            <person name="Win J."/>
            <person name="Zerillo M.M."/>
            <person name="Beakes G.W."/>
            <person name="Boore J.L."/>
            <person name="Busam D."/>
            <person name="Dumas B."/>
            <person name="Ferriera S."/>
            <person name="Fuerstenberg S.I."/>
            <person name="Gachon C.M."/>
            <person name="Gaulin E."/>
            <person name="Govers F."/>
            <person name="Grenville-Briggs L."/>
            <person name="Horner N."/>
            <person name="Hostetler J."/>
            <person name="Jiang R.H."/>
            <person name="Johnson J."/>
            <person name="Krajaejun T."/>
            <person name="Lin H."/>
            <person name="Meijer H.J."/>
            <person name="Moore B."/>
            <person name="Morris P."/>
            <person name="Phuntmart V."/>
            <person name="Puiu D."/>
            <person name="Shetty J."/>
            <person name="Stajich J.E."/>
            <person name="Tripathy S."/>
            <person name="Wawra S."/>
            <person name="van West P."/>
            <person name="Whitty B.R."/>
            <person name="Coutinho P.M."/>
            <person name="Henrissat B."/>
            <person name="Martin F."/>
            <person name="Thomas P.D."/>
            <person name="Tyler B.M."/>
            <person name="De Vries R.P."/>
            <person name="Kamoun S."/>
            <person name="Yandell M."/>
            <person name="Tisserat N."/>
            <person name="Buell C.R."/>
        </authorList>
    </citation>
    <scope>NUCLEOTIDE SEQUENCE</scope>
    <source>
        <strain evidence="10">DAOM:BR144</strain>
    </source>
</reference>
<evidence type="ECO:0000256" key="4">
    <source>
        <dbReference type="ARBA" id="ARBA00022989"/>
    </source>
</evidence>
<comment type="similarity">
    <text evidence="2">Belongs to the major facilitator superfamily. Sugar transporter (TC 2.A.1.1) family.</text>
</comment>
<dbReference type="InterPro" id="IPR020846">
    <property type="entry name" value="MFS_dom"/>
</dbReference>
<dbReference type="PANTHER" id="PTHR48022">
    <property type="entry name" value="PLASTIDIC GLUCOSE TRANSPORTER 4"/>
    <property type="match status" value="1"/>
</dbReference>
<dbReference type="InterPro" id="IPR036259">
    <property type="entry name" value="MFS_trans_sf"/>
</dbReference>
<evidence type="ECO:0000259" key="8">
    <source>
        <dbReference type="PROSITE" id="PS50850"/>
    </source>
</evidence>
<name>K3W5K1_GLOUD</name>
<feature type="domain" description="Major facilitator superfamily (MFS) profile" evidence="8">
    <location>
        <begin position="1"/>
        <end position="114"/>
    </location>
</feature>
<evidence type="ECO:0000256" key="6">
    <source>
        <dbReference type="SAM" id="Phobius"/>
    </source>
</evidence>
<evidence type="ECO:0000256" key="2">
    <source>
        <dbReference type="ARBA" id="ARBA00010992"/>
    </source>
</evidence>
<comment type="subcellular location">
    <subcellularLocation>
        <location evidence="1">Membrane</location>
        <topology evidence="1">Multi-pass membrane protein</topology>
    </subcellularLocation>
</comment>
<dbReference type="STRING" id="431595.K3W5K1"/>
<feature type="transmembrane region" description="Helical" evidence="6">
    <location>
        <begin position="84"/>
        <end position="106"/>
    </location>
</feature>
<dbReference type="PROSITE" id="PS00217">
    <property type="entry name" value="SUGAR_TRANSPORT_2"/>
    <property type="match status" value="1"/>
</dbReference>
<evidence type="ECO:0000313" key="10">
    <source>
        <dbReference type="Proteomes" id="UP000019132"/>
    </source>
</evidence>
<dbReference type="InterPro" id="IPR005828">
    <property type="entry name" value="MFS_sugar_transport-like"/>
</dbReference>
<evidence type="ECO:0000313" key="9">
    <source>
        <dbReference type="EnsemblProtists" id="PYU1_T000242"/>
    </source>
</evidence>
<dbReference type="EnsemblProtists" id="PYU1_T000242">
    <property type="protein sequence ID" value="PYU1_T000242"/>
    <property type="gene ID" value="PYU1_G000242"/>
</dbReference>
<feature type="chain" id="PRO_5003871597" description="Major facilitator superfamily (MFS) profile domain-containing protein" evidence="7">
    <location>
        <begin position="19"/>
        <end position="114"/>
    </location>
</feature>
<dbReference type="InterPro" id="IPR050360">
    <property type="entry name" value="MFS_Sugar_Transporters"/>
</dbReference>
<proteinExistence type="inferred from homology"/>
<dbReference type="eggNOG" id="KOG0254">
    <property type="taxonomic scope" value="Eukaryota"/>
</dbReference>
<dbReference type="SUPFAM" id="SSF103473">
    <property type="entry name" value="MFS general substrate transporter"/>
    <property type="match status" value="1"/>
</dbReference>
<reference evidence="10" key="2">
    <citation type="submission" date="2010-04" db="EMBL/GenBank/DDBJ databases">
        <authorList>
            <person name="Buell R."/>
            <person name="Hamilton J."/>
            <person name="Hostetler J."/>
        </authorList>
    </citation>
    <scope>NUCLEOTIDE SEQUENCE [LARGE SCALE GENOMIC DNA]</scope>
    <source>
        <strain evidence="10">DAOM:BR144</strain>
    </source>
</reference>
<dbReference type="InParanoid" id="K3W5K1"/>
<accession>K3W5K1</accession>
<dbReference type="GO" id="GO:0005351">
    <property type="term" value="F:carbohydrate:proton symporter activity"/>
    <property type="evidence" value="ECO:0007669"/>
    <property type="project" value="TreeGrafter"/>
</dbReference>
<dbReference type="Pfam" id="PF00083">
    <property type="entry name" value="Sugar_tr"/>
    <property type="match status" value="1"/>
</dbReference>
<dbReference type="GO" id="GO:0016020">
    <property type="term" value="C:membrane"/>
    <property type="evidence" value="ECO:0007669"/>
    <property type="project" value="UniProtKB-SubCell"/>
</dbReference>
<evidence type="ECO:0000256" key="5">
    <source>
        <dbReference type="ARBA" id="ARBA00023136"/>
    </source>
</evidence>
<dbReference type="EMBL" id="GL376636">
    <property type="status" value="NOT_ANNOTATED_CDS"/>
    <property type="molecule type" value="Genomic_DNA"/>
</dbReference>
<dbReference type="PROSITE" id="PS50850">
    <property type="entry name" value="MFS"/>
    <property type="match status" value="1"/>
</dbReference>
<evidence type="ECO:0000256" key="1">
    <source>
        <dbReference type="ARBA" id="ARBA00004141"/>
    </source>
</evidence>
<keyword evidence="7" id="KW-0732">Signal</keyword>
<keyword evidence="5 6" id="KW-0472">Membrane</keyword>